<keyword evidence="3" id="KW-1185">Reference proteome</keyword>
<dbReference type="GO" id="GO:0016491">
    <property type="term" value="F:oxidoreductase activity"/>
    <property type="evidence" value="ECO:0007669"/>
    <property type="project" value="UniProtKB-KW"/>
</dbReference>
<reference evidence="2 3" key="1">
    <citation type="journal article" date="2020" name="Phytopathology">
        <title>Genome Sequence Resources of Colletotrichum truncatum, C. plurivorum, C. musicola, and C. sojae: Four Species Pathogenic to Soybean (Glycine max).</title>
        <authorList>
            <person name="Rogerio F."/>
            <person name="Boufleur T.R."/>
            <person name="Ciampi-Guillardi M."/>
            <person name="Sukno S.A."/>
            <person name="Thon M.R."/>
            <person name="Massola Junior N.S."/>
            <person name="Baroncelli R."/>
        </authorList>
    </citation>
    <scope>NUCLEOTIDE SEQUENCE [LARGE SCALE GENOMIC DNA]</scope>
    <source>
        <strain evidence="2 3">LFN0009</strain>
    </source>
</reference>
<gene>
    <name evidence="2" type="ORF">CSOJ01_10844</name>
</gene>
<dbReference type="PANTHER" id="PTHR43157:SF31">
    <property type="entry name" value="PHOSPHATIDYLINOSITOL-GLYCAN BIOSYNTHESIS CLASS F PROTEIN"/>
    <property type="match status" value="1"/>
</dbReference>
<dbReference type="PANTHER" id="PTHR43157">
    <property type="entry name" value="PHOSPHATIDYLINOSITOL-GLYCAN BIOSYNTHESIS CLASS F PROTEIN-RELATED"/>
    <property type="match status" value="1"/>
</dbReference>
<organism evidence="2 3">
    <name type="scientific">Colletotrichum sojae</name>
    <dbReference type="NCBI Taxonomy" id="2175907"/>
    <lineage>
        <taxon>Eukaryota</taxon>
        <taxon>Fungi</taxon>
        <taxon>Dikarya</taxon>
        <taxon>Ascomycota</taxon>
        <taxon>Pezizomycotina</taxon>
        <taxon>Sordariomycetes</taxon>
        <taxon>Hypocreomycetidae</taxon>
        <taxon>Glomerellales</taxon>
        <taxon>Glomerellaceae</taxon>
        <taxon>Colletotrichum</taxon>
        <taxon>Colletotrichum orchidearum species complex</taxon>
    </lineage>
</organism>
<dbReference type="Pfam" id="PF00106">
    <property type="entry name" value="adh_short"/>
    <property type="match status" value="1"/>
</dbReference>
<dbReference type="Gene3D" id="3.40.50.720">
    <property type="entry name" value="NAD(P)-binding Rossmann-like Domain"/>
    <property type="match status" value="1"/>
</dbReference>
<keyword evidence="1" id="KW-0560">Oxidoreductase</keyword>
<dbReference type="AlphaFoldDB" id="A0A8H6IZA4"/>
<sequence length="341" mass="37793">MLTFLYSQLFITPPYPTKSFAGQTIIVTGANIGLGLEAARHFYRLGSIRLILAVRTVTKGETAKEDIVRSVSSRTDGASAIEVWQLDLSSTQSTLAFTDRVRAELPRVDVVVENAGINQLNWAITEGYESSVQVNVLNTFLLGLDLLPKLRETKTKFPESSPHLVVVSSEAHHLTKFKEINAPDIYERLNDRAQWNDVERKLILRKSRYQITKLIEVLFVRELVARLAKVQNSGPNPVIINLANPGLCESNIDRSGKSPGLVIRLLRPILFRTTEVGGRAMVLGASASEESHGEFMSDGNRQAVEGWIEEDVGHRAQHKVFEQTMVILEERKPGVAAAAGL</sequence>
<evidence type="ECO:0000256" key="1">
    <source>
        <dbReference type="ARBA" id="ARBA00023002"/>
    </source>
</evidence>
<name>A0A8H6IZA4_9PEZI</name>
<dbReference type="Proteomes" id="UP000652219">
    <property type="component" value="Unassembled WGS sequence"/>
</dbReference>
<comment type="caution">
    <text evidence="2">The sequence shown here is derived from an EMBL/GenBank/DDBJ whole genome shotgun (WGS) entry which is preliminary data.</text>
</comment>
<evidence type="ECO:0000313" key="3">
    <source>
        <dbReference type="Proteomes" id="UP000652219"/>
    </source>
</evidence>
<proteinExistence type="predicted"/>
<evidence type="ECO:0000313" key="2">
    <source>
        <dbReference type="EMBL" id="KAF6803545.1"/>
    </source>
</evidence>
<dbReference type="SUPFAM" id="SSF51735">
    <property type="entry name" value="NAD(P)-binding Rossmann-fold domains"/>
    <property type="match status" value="1"/>
</dbReference>
<protein>
    <submittedName>
        <fullName evidence="2">Retinol dehydrogenase 11</fullName>
    </submittedName>
</protein>
<dbReference type="InterPro" id="IPR002347">
    <property type="entry name" value="SDR_fam"/>
</dbReference>
<dbReference type="InterPro" id="IPR036291">
    <property type="entry name" value="NAD(P)-bd_dom_sf"/>
</dbReference>
<accession>A0A8H6IZA4</accession>
<dbReference type="PRINTS" id="PR00081">
    <property type="entry name" value="GDHRDH"/>
</dbReference>
<dbReference type="EMBL" id="WIGN01000235">
    <property type="protein sequence ID" value="KAF6803545.1"/>
    <property type="molecule type" value="Genomic_DNA"/>
</dbReference>